<evidence type="ECO:0000256" key="12">
    <source>
        <dbReference type="ARBA" id="ARBA00023136"/>
    </source>
</evidence>
<dbReference type="STRING" id="1314790.A0A1Y1YJD4"/>
<evidence type="ECO:0000256" key="7">
    <source>
        <dbReference type="ARBA" id="ARBA00022729"/>
    </source>
</evidence>
<comment type="similarity">
    <text evidence="3">Belongs to the EROs family.</text>
</comment>
<evidence type="ECO:0000256" key="13">
    <source>
        <dbReference type="ARBA" id="ARBA00023157"/>
    </source>
</evidence>
<feature type="disulfide bond" description="Redox-active" evidence="18">
    <location>
        <begin position="204"/>
        <end position="207"/>
    </location>
</feature>
<evidence type="ECO:0000256" key="3">
    <source>
        <dbReference type="ARBA" id="ARBA00008277"/>
    </source>
</evidence>
<keyword evidence="13 18" id="KW-1015">Disulfide bond</keyword>
<dbReference type="InParanoid" id="A0A1Y1YJD4"/>
<evidence type="ECO:0000313" key="20">
    <source>
        <dbReference type="Proteomes" id="UP000193498"/>
    </source>
</evidence>
<feature type="binding site" evidence="17">
    <location>
        <position position="75"/>
    </location>
    <ligand>
        <name>FAD</name>
        <dbReference type="ChEBI" id="CHEBI:57692"/>
    </ligand>
</feature>
<dbReference type="SUPFAM" id="SSF110019">
    <property type="entry name" value="ERO1-like"/>
    <property type="match status" value="1"/>
</dbReference>
<evidence type="ECO:0000256" key="6">
    <source>
        <dbReference type="ARBA" id="ARBA00022630"/>
    </source>
</evidence>
<dbReference type="GO" id="GO:0034975">
    <property type="term" value="P:protein folding in endoplasmic reticulum"/>
    <property type="evidence" value="ECO:0007669"/>
    <property type="project" value="InterPro"/>
</dbReference>
<dbReference type="GO" id="GO:0005789">
    <property type="term" value="C:endoplasmic reticulum membrane"/>
    <property type="evidence" value="ECO:0007669"/>
    <property type="project" value="UniProtKB-SubCell"/>
</dbReference>
<feature type="non-terminal residue" evidence="19">
    <location>
        <position position="1"/>
    </location>
</feature>
<evidence type="ECO:0000256" key="10">
    <source>
        <dbReference type="ARBA" id="ARBA00022982"/>
    </source>
</evidence>
<feature type="active site" evidence="16">
    <location>
        <position position="207"/>
    </location>
</feature>
<evidence type="ECO:0000256" key="8">
    <source>
        <dbReference type="ARBA" id="ARBA00022824"/>
    </source>
</evidence>
<dbReference type="AlphaFoldDB" id="A0A1Y1YJD4"/>
<dbReference type="EMBL" id="MCFE01000120">
    <property type="protein sequence ID" value="ORX98092.1"/>
    <property type="molecule type" value="Genomic_DNA"/>
</dbReference>
<gene>
    <name evidence="19" type="ORF">K493DRAFT_214852</name>
</gene>
<reference evidence="19 20" key="1">
    <citation type="submission" date="2016-07" db="EMBL/GenBank/DDBJ databases">
        <title>Pervasive Adenine N6-methylation of Active Genes in Fungi.</title>
        <authorList>
            <consortium name="DOE Joint Genome Institute"/>
            <person name="Mondo S.J."/>
            <person name="Dannebaum R.O."/>
            <person name="Kuo R.C."/>
            <person name="Labutti K."/>
            <person name="Haridas S."/>
            <person name="Kuo A."/>
            <person name="Salamov A."/>
            <person name="Ahrendt S.R."/>
            <person name="Lipzen A."/>
            <person name="Sullivan W."/>
            <person name="Andreopoulos W.B."/>
            <person name="Clum A."/>
            <person name="Lindquist E."/>
            <person name="Daum C."/>
            <person name="Ramamoorthy G.K."/>
            <person name="Gryganskyi A."/>
            <person name="Culley D."/>
            <person name="Magnuson J.K."/>
            <person name="James T.Y."/>
            <person name="O'Malley M.A."/>
            <person name="Stajich J.E."/>
            <person name="Spatafora J.W."/>
            <person name="Visel A."/>
            <person name="Grigoriev I.V."/>
        </authorList>
    </citation>
    <scope>NUCLEOTIDE SEQUENCE [LARGE SCALE GENOMIC DNA]</scope>
    <source>
        <strain evidence="19 20">CBS 931.73</strain>
    </source>
</reference>
<comment type="cofactor">
    <cofactor evidence="1 17">
        <name>FAD</name>
        <dbReference type="ChEBI" id="CHEBI:57692"/>
    </cofactor>
</comment>
<comment type="subcellular location">
    <subcellularLocation>
        <location evidence="2">Endoplasmic reticulum membrane</location>
        <topology evidence="2">Peripheral membrane protein</topology>
        <orientation evidence="2">Lumenal side</orientation>
    </subcellularLocation>
</comment>
<proteinExistence type="inferred from homology"/>
<protein>
    <submittedName>
        <fullName evidence="19">Endoplasmic reticulum oxidoreductin 1</fullName>
    </submittedName>
</protein>
<feature type="binding site" evidence="17">
    <location>
        <position position="17"/>
    </location>
    <ligand>
        <name>FAD</name>
        <dbReference type="ChEBI" id="CHEBI:57692"/>
    </ligand>
</feature>
<name>A0A1Y1YJD4_9FUNG</name>
<keyword evidence="8" id="KW-0256">Endoplasmic reticulum</keyword>
<dbReference type="InterPro" id="IPR007266">
    <property type="entry name" value="Ero1"/>
</dbReference>
<dbReference type="PANTHER" id="PTHR12613:SF0">
    <property type="entry name" value="ERO1-LIKE PROTEIN"/>
    <property type="match status" value="1"/>
</dbReference>
<dbReference type="Pfam" id="PF04137">
    <property type="entry name" value="ERO1"/>
    <property type="match status" value="1"/>
</dbReference>
<evidence type="ECO:0000256" key="2">
    <source>
        <dbReference type="ARBA" id="ARBA00004367"/>
    </source>
</evidence>
<dbReference type="InterPro" id="IPR037192">
    <property type="entry name" value="ERO1-like_sf"/>
</dbReference>
<organism evidence="19 20">
    <name type="scientific">Basidiobolus meristosporus CBS 931.73</name>
    <dbReference type="NCBI Taxonomy" id="1314790"/>
    <lineage>
        <taxon>Eukaryota</taxon>
        <taxon>Fungi</taxon>
        <taxon>Fungi incertae sedis</taxon>
        <taxon>Zoopagomycota</taxon>
        <taxon>Entomophthoromycotina</taxon>
        <taxon>Basidiobolomycetes</taxon>
        <taxon>Basidiobolales</taxon>
        <taxon>Basidiobolaceae</taxon>
        <taxon>Basidiobolus</taxon>
    </lineage>
</organism>
<keyword evidence="6" id="KW-0285">Flavoprotein</keyword>
<evidence type="ECO:0000256" key="15">
    <source>
        <dbReference type="ARBA" id="ARBA00023284"/>
    </source>
</evidence>
<accession>A0A1Y1YJD4</accession>
<dbReference type="PIRSF" id="PIRSF017205">
    <property type="entry name" value="ERO1"/>
    <property type="match status" value="1"/>
</dbReference>
<keyword evidence="12" id="KW-0472">Membrane</keyword>
<dbReference type="GO" id="GO:0015035">
    <property type="term" value="F:protein-disulfide reductase activity"/>
    <property type="evidence" value="ECO:0007669"/>
    <property type="project" value="InterPro"/>
</dbReference>
<keyword evidence="5" id="KW-0813">Transport</keyword>
<keyword evidence="7" id="KW-0732">Signal</keyword>
<feature type="binding site" evidence="17">
    <location>
        <position position="78"/>
    </location>
    <ligand>
        <name>FAD</name>
        <dbReference type="ChEBI" id="CHEBI:57692"/>
    </ligand>
</feature>
<keyword evidence="20" id="KW-1185">Reference proteome</keyword>
<evidence type="ECO:0000256" key="1">
    <source>
        <dbReference type="ARBA" id="ARBA00001974"/>
    </source>
</evidence>
<evidence type="ECO:0000256" key="9">
    <source>
        <dbReference type="ARBA" id="ARBA00022827"/>
    </source>
</evidence>
<evidence type="ECO:0000256" key="14">
    <source>
        <dbReference type="ARBA" id="ARBA00023180"/>
    </source>
</evidence>
<feature type="binding site" evidence="17">
    <location>
        <position position="15"/>
    </location>
    <ligand>
        <name>FAD</name>
        <dbReference type="ChEBI" id="CHEBI:57692"/>
    </ligand>
</feature>
<feature type="binding site" evidence="17">
    <location>
        <position position="28"/>
    </location>
    <ligand>
        <name>FAD</name>
        <dbReference type="ChEBI" id="CHEBI:57692"/>
    </ligand>
</feature>
<sequence>HIESSYVNLIQNPERFTGYSGEGANRIWQLIYAEGCSQGKNQLKPVSRIQNTLTQMNCEDHDTFLENPVYYKLISGLHTSISIHICLDHYNTETSQWGRDMHCYQDRVGNFPSRIENLYFVYMLLLEALSKGLPLLSSSDTFMNNLQAEKDAKTLVSKALFSMASEPHIVDTKALLHEASSFVGTKALQGHLHNVLRIIECVTCDRCRLWGTLQVTGLSVALKILDSSEKSRLEIIRTTERHLQHSEIVALFNTLNRLSESVEAVAAFAKPESIAAR</sequence>
<keyword evidence="9 17" id="KW-0274">FAD</keyword>
<evidence type="ECO:0000256" key="18">
    <source>
        <dbReference type="PIRSR" id="PIRSR017205-3"/>
    </source>
</evidence>
<evidence type="ECO:0000256" key="11">
    <source>
        <dbReference type="ARBA" id="ARBA00023002"/>
    </source>
</evidence>
<evidence type="ECO:0000313" key="19">
    <source>
        <dbReference type="EMBL" id="ORX98092.1"/>
    </source>
</evidence>
<keyword evidence="14" id="KW-0325">Glycoprotein</keyword>
<evidence type="ECO:0000256" key="5">
    <source>
        <dbReference type="ARBA" id="ARBA00022448"/>
    </source>
</evidence>
<evidence type="ECO:0000256" key="4">
    <source>
        <dbReference type="ARBA" id="ARBA00011802"/>
    </source>
</evidence>
<dbReference type="Proteomes" id="UP000193498">
    <property type="component" value="Unassembled WGS sequence"/>
</dbReference>
<dbReference type="GO" id="GO:0071949">
    <property type="term" value="F:FAD binding"/>
    <property type="evidence" value="ECO:0007669"/>
    <property type="project" value="InterPro"/>
</dbReference>
<dbReference type="OrthoDB" id="2196345at2759"/>
<keyword evidence="10" id="KW-0249">Electron transport</keyword>
<evidence type="ECO:0000256" key="17">
    <source>
        <dbReference type="PIRSR" id="PIRSR017205-2"/>
    </source>
</evidence>
<dbReference type="GO" id="GO:0016972">
    <property type="term" value="F:thiol oxidase activity"/>
    <property type="evidence" value="ECO:0007669"/>
    <property type="project" value="InterPro"/>
</dbReference>
<feature type="binding site" evidence="17">
    <location>
        <position position="107"/>
    </location>
    <ligand>
        <name>FAD</name>
        <dbReference type="ChEBI" id="CHEBI:57692"/>
    </ligand>
</feature>
<feature type="active site" description="Nucleophile" evidence="16">
    <location>
        <position position="204"/>
    </location>
</feature>
<comment type="caution">
    <text evidence="19">The sequence shown here is derived from an EMBL/GenBank/DDBJ whole genome shotgun (WGS) entry which is preliminary data.</text>
</comment>
<evidence type="ECO:0000256" key="16">
    <source>
        <dbReference type="PIRSR" id="PIRSR017205-1"/>
    </source>
</evidence>
<keyword evidence="15" id="KW-0676">Redox-active center</keyword>
<comment type="subunit">
    <text evidence="4">May function both as a monomer and a homodimer.</text>
</comment>
<dbReference type="PANTHER" id="PTHR12613">
    <property type="entry name" value="ERO1-RELATED"/>
    <property type="match status" value="1"/>
</dbReference>
<keyword evidence="11" id="KW-0560">Oxidoreductase</keyword>